<keyword evidence="5" id="KW-0297">G-protein coupled receptor</keyword>
<dbReference type="EMBL" id="JAFIRN010000010">
    <property type="protein sequence ID" value="KAG5840375.1"/>
    <property type="molecule type" value="Genomic_DNA"/>
</dbReference>
<feature type="transmembrane region" description="Helical" evidence="12">
    <location>
        <begin position="64"/>
        <end position="85"/>
    </location>
</feature>
<evidence type="ECO:0000259" key="13">
    <source>
        <dbReference type="PROSITE" id="PS50262"/>
    </source>
</evidence>
<dbReference type="Proteomes" id="UP001044222">
    <property type="component" value="Chromosome 10"/>
</dbReference>
<keyword evidence="9" id="KW-0325">Glycoprotein</keyword>
<evidence type="ECO:0000256" key="12">
    <source>
        <dbReference type="SAM" id="Phobius"/>
    </source>
</evidence>
<dbReference type="PROSITE" id="PS50262">
    <property type="entry name" value="G_PROTEIN_RECEP_F1_2"/>
    <property type="match status" value="1"/>
</dbReference>
<comment type="similarity">
    <text evidence="11">Belongs to the chemokine-like receptor (CMKLR) family.</text>
</comment>
<evidence type="ECO:0000256" key="7">
    <source>
        <dbReference type="ARBA" id="ARBA00023157"/>
    </source>
</evidence>
<evidence type="ECO:0000313" key="15">
    <source>
        <dbReference type="Proteomes" id="UP001044222"/>
    </source>
</evidence>
<feature type="transmembrane region" description="Helical" evidence="12">
    <location>
        <begin position="105"/>
        <end position="124"/>
    </location>
</feature>
<feature type="domain" description="G-protein coupled receptors family 1 profile" evidence="13">
    <location>
        <begin position="44"/>
        <end position="274"/>
    </location>
</feature>
<feature type="transmembrane region" description="Helical" evidence="12">
    <location>
        <begin position="136"/>
        <end position="158"/>
    </location>
</feature>
<dbReference type="InterPro" id="IPR000826">
    <property type="entry name" value="Formyl_rcpt-rel"/>
</dbReference>
<evidence type="ECO:0000256" key="1">
    <source>
        <dbReference type="ARBA" id="ARBA00004651"/>
    </source>
</evidence>
<proteinExistence type="inferred from homology"/>
<dbReference type="PRINTS" id="PR00237">
    <property type="entry name" value="GPCRRHODOPSN"/>
</dbReference>
<dbReference type="PANTHER" id="PTHR24225">
    <property type="entry name" value="CHEMOTACTIC RECEPTOR"/>
    <property type="match status" value="1"/>
</dbReference>
<dbReference type="GO" id="GO:0007200">
    <property type="term" value="P:phospholipase C-activating G protein-coupled receptor signaling pathway"/>
    <property type="evidence" value="ECO:0007669"/>
    <property type="project" value="TreeGrafter"/>
</dbReference>
<feature type="transmembrane region" description="Helical" evidence="12">
    <location>
        <begin position="222"/>
        <end position="245"/>
    </location>
</feature>
<feature type="transmembrane region" description="Helical" evidence="12">
    <location>
        <begin position="27"/>
        <end position="52"/>
    </location>
</feature>
<feature type="transmembrane region" description="Helical" evidence="12">
    <location>
        <begin position="257"/>
        <end position="277"/>
    </location>
</feature>
<keyword evidence="3 12" id="KW-0812">Transmembrane</keyword>
<evidence type="ECO:0000256" key="5">
    <source>
        <dbReference type="ARBA" id="ARBA00023040"/>
    </source>
</evidence>
<keyword evidence="2" id="KW-1003">Cell membrane</keyword>
<feature type="transmembrane region" description="Helical" evidence="12">
    <location>
        <begin position="178"/>
        <end position="202"/>
    </location>
</feature>
<evidence type="ECO:0000256" key="9">
    <source>
        <dbReference type="ARBA" id="ARBA00023180"/>
    </source>
</evidence>
<sequence>MLLNNTTTYDYDELIYGPDRHVRGALMYMYVITYSLIILLGLPLHTHVICTIACKMERRTAATAWFLGLSVGDLIVILLLPFRIVSALEDFTWRFQGALCKACSYLAFLNMHSAALLLAFLAVVRSLSGGFCHRRAVPNAAVMASWFAGAVLSIPSLLYRGTEDTIRRTVCREQEAVAIAGLRFLSGWLFPFCIALVCSCLVSMKKKGFKIRNTQDYHVVRLMIAAFLLCWLPYHVLALLSAYRADVPEGLLRVGRPISTVLAFSSSCINPIIYMAVRRSVDMRWMQHAFSTRRGSGSPMAGEDTAL</sequence>
<dbReference type="GO" id="GO:0006954">
    <property type="term" value="P:inflammatory response"/>
    <property type="evidence" value="ECO:0007669"/>
    <property type="project" value="TreeGrafter"/>
</dbReference>
<evidence type="ECO:0000256" key="6">
    <source>
        <dbReference type="ARBA" id="ARBA00023136"/>
    </source>
</evidence>
<gene>
    <name evidence="14" type="ORF">ANANG_G00188130</name>
</gene>
<keyword evidence="7" id="KW-1015">Disulfide bond</keyword>
<accession>A0A9D3RRQ5</accession>
<dbReference type="GO" id="GO:0007204">
    <property type="term" value="P:positive regulation of cytosolic calcium ion concentration"/>
    <property type="evidence" value="ECO:0007669"/>
    <property type="project" value="TreeGrafter"/>
</dbReference>
<dbReference type="GO" id="GO:0004930">
    <property type="term" value="F:G protein-coupled receptor activity"/>
    <property type="evidence" value="ECO:0007669"/>
    <property type="project" value="UniProtKB-KW"/>
</dbReference>
<evidence type="ECO:0000256" key="2">
    <source>
        <dbReference type="ARBA" id="ARBA00022475"/>
    </source>
</evidence>
<keyword evidence="8" id="KW-0675">Receptor</keyword>
<keyword evidence="10" id="KW-0807">Transducer</keyword>
<keyword evidence="4 12" id="KW-1133">Transmembrane helix</keyword>
<dbReference type="InterPro" id="IPR000276">
    <property type="entry name" value="GPCR_Rhodpsn"/>
</dbReference>
<dbReference type="GO" id="GO:0005886">
    <property type="term" value="C:plasma membrane"/>
    <property type="evidence" value="ECO:0007669"/>
    <property type="project" value="UniProtKB-SubCell"/>
</dbReference>
<comment type="subcellular location">
    <subcellularLocation>
        <location evidence="1">Cell membrane</location>
        <topology evidence="1">Multi-pass membrane protein</topology>
    </subcellularLocation>
</comment>
<dbReference type="SUPFAM" id="SSF81321">
    <property type="entry name" value="Family A G protein-coupled receptor-like"/>
    <property type="match status" value="1"/>
</dbReference>
<name>A0A9D3RRQ5_ANGAN</name>
<evidence type="ECO:0000256" key="4">
    <source>
        <dbReference type="ARBA" id="ARBA00022989"/>
    </source>
</evidence>
<comment type="caution">
    <text evidence="14">The sequence shown here is derived from an EMBL/GenBank/DDBJ whole genome shotgun (WGS) entry which is preliminary data.</text>
</comment>
<protein>
    <recommendedName>
        <fullName evidence="13">G-protein coupled receptors family 1 profile domain-containing protein</fullName>
    </recommendedName>
</protein>
<keyword evidence="6 12" id="KW-0472">Membrane</keyword>
<organism evidence="14 15">
    <name type="scientific">Anguilla anguilla</name>
    <name type="common">European freshwater eel</name>
    <name type="synonym">Muraena anguilla</name>
    <dbReference type="NCBI Taxonomy" id="7936"/>
    <lineage>
        <taxon>Eukaryota</taxon>
        <taxon>Metazoa</taxon>
        <taxon>Chordata</taxon>
        <taxon>Craniata</taxon>
        <taxon>Vertebrata</taxon>
        <taxon>Euteleostomi</taxon>
        <taxon>Actinopterygii</taxon>
        <taxon>Neopterygii</taxon>
        <taxon>Teleostei</taxon>
        <taxon>Anguilliformes</taxon>
        <taxon>Anguillidae</taxon>
        <taxon>Anguilla</taxon>
    </lineage>
</organism>
<dbReference type="Gene3D" id="1.20.1070.10">
    <property type="entry name" value="Rhodopsin 7-helix transmembrane proteins"/>
    <property type="match status" value="1"/>
</dbReference>
<dbReference type="GO" id="GO:0004875">
    <property type="term" value="F:complement receptor activity"/>
    <property type="evidence" value="ECO:0007669"/>
    <property type="project" value="TreeGrafter"/>
</dbReference>
<evidence type="ECO:0000256" key="8">
    <source>
        <dbReference type="ARBA" id="ARBA00023170"/>
    </source>
</evidence>
<dbReference type="InterPro" id="IPR017452">
    <property type="entry name" value="GPCR_Rhodpsn_7TM"/>
</dbReference>
<evidence type="ECO:0000256" key="3">
    <source>
        <dbReference type="ARBA" id="ARBA00022692"/>
    </source>
</evidence>
<evidence type="ECO:0000313" key="14">
    <source>
        <dbReference type="EMBL" id="KAG5840375.1"/>
    </source>
</evidence>
<dbReference type="Pfam" id="PF00001">
    <property type="entry name" value="7tm_1"/>
    <property type="match status" value="1"/>
</dbReference>
<reference evidence="14" key="1">
    <citation type="submission" date="2021-01" db="EMBL/GenBank/DDBJ databases">
        <title>A chromosome-scale assembly of European eel, Anguilla anguilla.</title>
        <authorList>
            <person name="Henkel C."/>
            <person name="Jong-Raadsen S.A."/>
            <person name="Dufour S."/>
            <person name="Weltzien F.-A."/>
            <person name="Palstra A.P."/>
            <person name="Pelster B."/>
            <person name="Spaink H.P."/>
            <person name="Van Den Thillart G.E."/>
            <person name="Jansen H."/>
            <person name="Zahm M."/>
            <person name="Klopp C."/>
            <person name="Cedric C."/>
            <person name="Louis A."/>
            <person name="Berthelot C."/>
            <person name="Parey E."/>
            <person name="Roest Crollius H."/>
            <person name="Montfort J."/>
            <person name="Robinson-Rechavi M."/>
            <person name="Bucao C."/>
            <person name="Bouchez O."/>
            <person name="Gislard M."/>
            <person name="Lluch J."/>
            <person name="Milhes M."/>
            <person name="Lampietro C."/>
            <person name="Lopez Roques C."/>
            <person name="Donnadieu C."/>
            <person name="Braasch I."/>
            <person name="Desvignes T."/>
            <person name="Postlethwait J."/>
            <person name="Bobe J."/>
            <person name="Guiguen Y."/>
            <person name="Dirks R."/>
        </authorList>
    </citation>
    <scope>NUCLEOTIDE SEQUENCE</scope>
    <source>
        <strain evidence="14">Tag_6206</strain>
        <tissue evidence="14">Liver</tissue>
    </source>
</reference>
<dbReference type="PANTHER" id="PTHR24225:SF0">
    <property type="entry name" value="N-FORMYL PEPTIDE RECEPTOR 2"/>
    <property type="match status" value="1"/>
</dbReference>
<evidence type="ECO:0000256" key="10">
    <source>
        <dbReference type="ARBA" id="ARBA00023224"/>
    </source>
</evidence>
<keyword evidence="15" id="KW-1185">Reference proteome</keyword>
<evidence type="ECO:0000256" key="11">
    <source>
        <dbReference type="ARBA" id="ARBA00025736"/>
    </source>
</evidence>
<dbReference type="AlphaFoldDB" id="A0A9D3RRQ5"/>